<keyword evidence="1" id="KW-0677">Repeat</keyword>
<dbReference type="Gene3D" id="1.25.40.20">
    <property type="entry name" value="Ankyrin repeat-containing domain"/>
    <property type="match status" value="1"/>
</dbReference>
<protein>
    <submittedName>
        <fullName evidence="5">Uncharacterized protein</fullName>
    </submittedName>
</protein>
<dbReference type="InterPro" id="IPR036770">
    <property type="entry name" value="Ankyrin_rpt-contain_sf"/>
</dbReference>
<feature type="compositionally biased region" description="Basic residues" evidence="4">
    <location>
        <begin position="1"/>
        <end position="12"/>
    </location>
</feature>
<dbReference type="OrthoDB" id="194358at2759"/>
<reference evidence="5" key="3">
    <citation type="journal article" date="2019" name="G3 (Bethesda)">
        <title>Hybrid Assembly of the Genome of the Entomopathogenic Nematode Steinernema carpocapsae Identifies the X-Chromosome.</title>
        <authorList>
            <person name="Serra L."/>
            <person name="Macchietto M."/>
            <person name="Macias-Munoz A."/>
            <person name="McGill C.J."/>
            <person name="Rodriguez I.M."/>
            <person name="Rodriguez B."/>
            <person name="Murad R."/>
            <person name="Mortazavi A."/>
        </authorList>
    </citation>
    <scope>NUCLEOTIDE SEQUENCE</scope>
    <source>
        <strain evidence="5">ALL</strain>
    </source>
</reference>
<dbReference type="GO" id="GO:0005634">
    <property type="term" value="C:nucleus"/>
    <property type="evidence" value="ECO:0007669"/>
    <property type="project" value="TreeGrafter"/>
</dbReference>
<dbReference type="PROSITE" id="PS50297">
    <property type="entry name" value="ANK_REP_REGION"/>
    <property type="match status" value="1"/>
</dbReference>
<proteinExistence type="predicted"/>
<feature type="compositionally biased region" description="Basic and acidic residues" evidence="4">
    <location>
        <begin position="64"/>
        <end position="76"/>
    </location>
</feature>
<dbReference type="Pfam" id="PF12796">
    <property type="entry name" value="Ank_2"/>
    <property type="match status" value="1"/>
</dbReference>
<gene>
    <name evidence="5" type="ORF">L596_006807</name>
</gene>
<dbReference type="GO" id="GO:0005737">
    <property type="term" value="C:cytoplasm"/>
    <property type="evidence" value="ECO:0007669"/>
    <property type="project" value="TreeGrafter"/>
</dbReference>
<dbReference type="AlphaFoldDB" id="A0A4U5P7X6"/>
<evidence type="ECO:0000313" key="5">
    <source>
        <dbReference type="EMBL" id="TKR92091.1"/>
    </source>
</evidence>
<dbReference type="InterPro" id="IPR002110">
    <property type="entry name" value="Ankyrin_rpt"/>
</dbReference>
<dbReference type="PANTHER" id="PTHR24189">
    <property type="entry name" value="MYOTROPHIN"/>
    <property type="match status" value="1"/>
</dbReference>
<accession>A0A4U5P7X6</accession>
<organism evidence="5">
    <name type="scientific">Steinernema carpocapsae</name>
    <name type="common">Entomopathogenic nematode</name>
    <dbReference type="NCBI Taxonomy" id="34508"/>
    <lineage>
        <taxon>Eukaryota</taxon>
        <taxon>Metazoa</taxon>
        <taxon>Ecdysozoa</taxon>
        <taxon>Nematoda</taxon>
        <taxon>Chromadorea</taxon>
        <taxon>Rhabditida</taxon>
        <taxon>Tylenchina</taxon>
        <taxon>Panagrolaimomorpha</taxon>
        <taxon>Strongyloidoidea</taxon>
        <taxon>Steinernematidae</taxon>
        <taxon>Steinernema</taxon>
    </lineage>
</organism>
<evidence type="ECO:0000256" key="4">
    <source>
        <dbReference type="SAM" id="MobiDB-lite"/>
    </source>
</evidence>
<keyword evidence="2 3" id="KW-0040">ANK repeat</keyword>
<dbReference type="SUPFAM" id="SSF48403">
    <property type="entry name" value="Ankyrin repeat"/>
    <property type="match status" value="1"/>
</dbReference>
<evidence type="ECO:0000256" key="3">
    <source>
        <dbReference type="PROSITE-ProRule" id="PRU00023"/>
    </source>
</evidence>
<dbReference type="InterPro" id="IPR050745">
    <property type="entry name" value="Multifunctional_regulatory"/>
</dbReference>
<dbReference type="PROSITE" id="PS50088">
    <property type="entry name" value="ANK_REPEAT"/>
    <property type="match status" value="1"/>
</dbReference>
<comment type="caution">
    <text evidence="5">The sequence shown here is derived from an EMBL/GenBank/DDBJ whole genome shotgun (WGS) entry which is preliminary data.</text>
</comment>
<sequence length="472" mass="52947">MTPSMGRKRRRSSASSSPEFVDNMTYWSAEKGQFVRSRLSANKEEPENGPSAPPILEFAIPEPKPPKIERWHDAQKRNGKIINSHIKKPAGNSDPLGAILERWEKDASFEQSSTSESSNGSRSHCRSKSSGLSPKIPRRSSPEFFANSHTPSSRSDEDKPTELPKMSFAQLEMAVMGRRMEKIEKAFANSKNQFDFARTTAHTGKKTKLLHLAIRQKCDERHKACALVKLLHSKGAALDLLDEDKRTTPLMLAIRHKHNCVLKTLLEAGAPVNQRLGGRDEILKVALRCEASEEVFSVLLKAGAHMSAEFLKEVTDPTMDVAIIGAVNGHRMEVKDCVYRTRVKKLMPYKISKQKLSGLYMISTCDNNVRFTLKISPRKLKDLKPDAKLVFVTTLVNTSHEKYKSSMEGPSPIEKVLVNGVPCTPMTTERCCEGFVFEPRVQKLMIVDLHLREDRKKEPATFAAVQLLALDE</sequence>
<feature type="region of interest" description="Disordered" evidence="4">
    <location>
        <begin position="1"/>
        <end position="164"/>
    </location>
</feature>
<feature type="compositionally biased region" description="Low complexity" evidence="4">
    <location>
        <begin position="109"/>
        <end position="122"/>
    </location>
</feature>
<evidence type="ECO:0000256" key="1">
    <source>
        <dbReference type="ARBA" id="ARBA00022737"/>
    </source>
</evidence>
<dbReference type="PANTHER" id="PTHR24189:SF50">
    <property type="entry name" value="ANKYRIN REPEAT AND SOCS BOX PROTEIN 2"/>
    <property type="match status" value="1"/>
</dbReference>
<name>A0A4U5P7X6_STECR</name>
<reference evidence="5" key="2">
    <citation type="journal article" date="2015" name="Genome Biol.">
        <title>Comparative genomics of Steinernema reveals deeply conserved gene regulatory networks.</title>
        <authorList>
            <person name="Dillman A.R."/>
            <person name="Macchietto M."/>
            <person name="Porter C.F."/>
            <person name="Rogers A."/>
            <person name="Williams B."/>
            <person name="Antoshechkin I."/>
            <person name="Lee M.M."/>
            <person name="Goodwin Z."/>
            <person name="Lu X."/>
            <person name="Lewis E.E."/>
            <person name="Goodrich-Blair H."/>
            <person name="Stock S.P."/>
            <person name="Adams B.J."/>
            <person name="Sternberg P.W."/>
            <person name="Mortazavi A."/>
        </authorList>
    </citation>
    <scope>NUCLEOTIDE SEQUENCE [LARGE SCALE GENOMIC DNA]</scope>
    <source>
        <strain evidence="5">ALL</strain>
    </source>
</reference>
<evidence type="ECO:0000256" key="2">
    <source>
        <dbReference type="ARBA" id="ARBA00023043"/>
    </source>
</evidence>
<feature type="repeat" description="ANK" evidence="3">
    <location>
        <begin position="245"/>
        <end position="277"/>
    </location>
</feature>
<reference evidence="5" key="1">
    <citation type="submission" date="2013-11" db="EMBL/GenBank/DDBJ databases">
        <authorList>
            <person name="Sternberg P."/>
            <person name="Dillman A."/>
            <person name="Macchietto M."/>
        </authorList>
    </citation>
    <scope>NUCLEOTIDE SEQUENCE</scope>
    <source>
        <strain evidence="5">ALL</strain>
    </source>
</reference>
<dbReference type="EMBL" id="AZBU02000002">
    <property type="protein sequence ID" value="TKR92091.1"/>
    <property type="molecule type" value="Genomic_DNA"/>
</dbReference>